<evidence type="ECO:0000313" key="9">
    <source>
        <dbReference type="Proteomes" id="UP000587991"/>
    </source>
</evidence>
<feature type="transmembrane region" description="Helical" evidence="6">
    <location>
        <begin position="50"/>
        <end position="72"/>
    </location>
</feature>
<dbReference type="InterPro" id="IPR050189">
    <property type="entry name" value="MFS_Efflux_Transporters"/>
</dbReference>
<name>A0A847SLY1_9NEIS</name>
<dbReference type="GO" id="GO:0022857">
    <property type="term" value="F:transmembrane transporter activity"/>
    <property type="evidence" value="ECO:0007669"/>
    <property type="project" value="InterPro"/>
</dbReference>
<dbReference type="AlphaFoldDB" id="A0A847SLY1"/>
<feature type="transmembrane region" description="Helical" evidence="6">
    <location>
        <begin position="84"/>
        <end position="101"/>
    </location>
</feature>
<dbReference type="InterPro" id="IPR036259">
    <property type="entry name" value="MFS_trans_sf"/>
</dbReference>
<feature type="transmembrane region" description="Helical" evidence="6">
    <location>
        <begin position="347"/>
        <end position="368"/>
    </location>
</feature>
<evidence type="ECO:0000256" key="2">
    <source>
        <dbReference type="ARBA" id="ARBA00022475"/>
    </source>
</evidence>
<evidence type="ECO:0000259" key="7">
    <source>
        <dbReference type="PROSITE" id="PS50850"/>
    </source>
</evidence>
<dbReference type="InterPro" id="IPR020846">
    <property type="entry name" value="MFS_dom"/>
</dbReference>
<keyword evidence="4 6" id="KW-1133">Transmembrane helix</keyword>
<evidence type="ECO:0000256" key="6">
    <source>
        <dbReference type="SAM" id="Phobius"/>
    </source>
</evidence>
<protein>
    <submittedName>
        <fullName evidence="8">MFS transporter</fullName>
    </submittedName>
</protein>
<keyword evidence="5 6" id="KW-0472">Membrane</keyword>
<feature type="transmembrane region" description="Helical" evidence="6">
    <location>
        <begin position="283"/>
        <end position="302"/>
    </location>
</feature>
<dbReference type="PANTHER" id="PTHR43124">
    <property type="entry name" value="PURINE EFFLUX PUMP PBUE"/>
    <property type="match status" value="1"/>
</dbReference>
<evidence type="ECO:0000256" key="1">
    <source>
        <dbReference type="ARBA" id="ARBA00004651"/>
    </source>
</evidence>
<dbReference type="InterPro" id="IPR011701">
    <property type="entry name" value="MFS"/>
</dbReference>
<evidence type="ECO:0000256" key="4">
    <source>
        <dbReference type="ARBA" id="ARBA00022989"/>
    </source>
</evidence>
<feature type="transmembrane region" description="Helical" evidence="6">
    <location>
        <begin position="253"/>
        <end position="271"/>
    </location>
</feature>
<feature type="transmembrane region" description="Helical" evidence="6">
    <location>
        <begin position="380"/>
        <end position="399"/>
    </location>
</feature>
<evidence type="ECO:0000256" key="5">
    <source>
        <dbReference type="ARBA" id="ARBA00023136"/>
    </source>
</evidence>
<evidence type="ECO:0000256" key="3">
    <source>
        <dbReference type="ARBA" id="ARBA00022692"/>
    </source>
</evidence>
<feature type="domain" description="Major facilitator superfamily (MFS) profile" evidence="7">
    <location>
        <begin position="16"/>
        <end position="404"/>
    </location>
</feature>
<dbReference type="Gene3D" id="1.20.1250.20">
    <property type="entry name" value="MFS general substrate transporter like domains"/>
    <property type="match status" value="1"/>
</dbReference>
<organism evidence="8 9">
    <name type="scientific">Leeia aquatica</name>
    <dbReference type="NCBI Taxonomy" id="2725557"/>
    <lineage>
        <taxon>Bacteria</taxon>
        <taxon>Pseudomonadati</taxon>
        <taxon>Pseudomonadota</taxon>
        <taxon>Betaproteobacteria</taxon>
        <taxon>Neisseriales</taxon>
        <taxon>Leeiaceae</taxon>
        <taxon>Leeia</taxon>
    </lineage>
</organism>
<comment type="caution">
    <text evidence="8">The sequence shown here is derived from an EMBL/GenBank/DDBJ whole genome shotgun (WGS) entry which is preliminary data.</text>
</comment>
<dbReference type="Pfam" id="PF07690">
    <property type="entry name" value="MFS_1"/>
    <property type="match status" value="2"/>
</dbReference>
<sequence>MSEPRSLSQQVNERILLLLLCGVQFTHIVDFMIMMPLGPQLMRSMHITPAAFSFLVSSYAWSSALAGLVAGFLLDRFDRRQAHLVLYVGFILATVVCGVASDYWSLMIGRVLAGAFAGVMSAGTMAILVDVIPVERRGPAMGIVMGAFSLAAIIGVPFSLYLAAHWGWRVPFLAVAGFAVLMLLVAWQQLPSLRGHMGRAPLSLVGQLHAIFTPRHHQVAFALMSAVIVSGFLIIPFLSPSLVANVGVKESELPWVYIAGGIPTLFTAPLIGRWSDRFGAGKVFTLVALCAMPAMLLTTCLYGPMPLWLALLVSTSFMILVSGRFTPLMSLTSRVAEPHLRGSFMSFINVFRDLSSGAGAAIAGAILLKDDAGHLLRFPWVGALSMGVSLLAIMLALWLSRLLQAQVRA</sequence>
<feature type="transmembrane region" description="Helical" evidence="6">
    <location>
        <begin position="308"/>
        <end position="326"/>
    </location>
</feature>
<feature type="transmembrane region" description="Helical" evidence="6">
    <location>
        <begin position="219"/>
        <end position="238"/>
    </location>
</feature>
<comment type="subcellular location">
    <subcellularLocation>
        <location evidence="1">Cell membrane</location>
        <topology evidence="1">Multi-pass membrane protein</topology>
    </subcellularLocation>
</comment>
<dbReference type="GO" id="GO:0005886">
    <property type="term" value="C:plasma membrane"/>
    <property type="evidence" value="ECO:0007669"/>
    <property type="project" value="UniProtKB-SubCell"/>
</dbReference>
<dbReference type="RefSeq" id="WP_168878617.1">
    <property type="nucleotide sequence ID" value="NZ_JABAIM010000005.1"/>
</dbReference>
<dbReference type="CDD" id="cd17324">
    <property type="entry name" value="MFS_NepI_like"/>
    <property type="match status" value="1"/>
</dbReference>
<keyword evidence="9" id="KW-1185">Reference proteome</keyword>
<keyword evidence="2" id="KW-1003">Cell membrane</keyword>
<dbReference type="PANTHER" id="PTHR43124:SF3">
    <property type="entry name" value="CHLORAMPHENICOL EFFLUX PUMP RV0191"/>
    <property type="match status" value="1"/>
</dbReference>
<dbReference type="SUPFAM" id="SSF103473">
    <property type="entry name" value="MFS general substrate transporter"/>
    <property type="match status" value="1"/>
</dbReference>
<feature type="transmembrane region" description="Helical" evidence="6">
    <location>
        <begin position="141"/>
        <end position="164"/>
    </location>
</feature>
<evidence type="ECO:0000313" key="8">
    <source>
        <dbReference type="EMBL" id="NLR76952.1"/>
    </source>
</evidence>
<gene>
    <name evidence="8" type="ORF">HF682_17420</name>
</gene>
<feature type="transmembrane region" description="Helical" evidence="6">
    <location>
        <begin position="170"/>
        <end position="187"/>
    </location>
</feature>
<dbReference type="PROSITE" id="PS50850">
    <property type="entry name" value="MFS"/>
    <property type="match status" value="1"/>
</dbReference>
<feature type="transmembrane region" description="Helical" evidence="6">
    <location>
        <begin position="15"/>
        <end position="38"/>
    </location>
</feature>
<proteinExistence type="predicted"/>
<reference evidence="8 9" key="1">
    <citation type="submission" date="2020-04" db="EMBL/GenBank/DDBJ databases">
        <title>Draft genome of Leeia sp. IMCC25680.</title>
        <authorList>
            <person name="Song J."/>
            <person name="Cho J.-C."/>
        </authorList>
    </citation>
    <scope>NUCLEOTIDE SEQUENCE [LARGE SCALE GENOMIC DNA]</scope>
    <source>
        <strain evidence="8 9">IMCC25680</strain>
    </source>
</reference>
<accession>A0A847SLY1</accession>
<dbReference type="EMBL" id="JABAIM010000005">
    <property type="protein sequence ID" value="NLR76952.1"/>
    <property type="molecule type" value="Genomic_DNA"/>
</dbReference>
<keyword evidence="3 6" id="KW-0812">Transmembrane</keyword>
<feature type="transmembrane region" description="Helical" evidence="6">
    <location>
        <begin position="107"/>
        <end position="129"/>
    </location>
</feature>
<dbReference type="Proteomes" id="UP000587991">
    <property type="component" value="Unassembled WGS sequence"/>
</dbReference>